<reference evidence="2" key="1">
    <citation type="journal article" date="2015" name="Nature">
        <title>Complex archaea that bridge the gap between prokaryotes and eukaryotes.</title>
        <authorList>
            <person name="Spang A."/>
            <person name="Saw J.H."/>
            <person name="Jorgensen S.L."/>
            <person name="Zaremba-Niedzwiedzka K."/>
            <person name="Martijn J."/>
            <person name="Lind A.E."/>
            <person name="van Eijk R."/>
            <person name="Schleper C."/>
            <person name="Guy L."/>
            <person name="Ettema T.J."/>
        </authorList>
    </citation>
    <scope>NUCLEOTIDE SEQUENCE</scope>
</reference>
<accession>A0A0F9EAW5</accession>
<feature type="non-terminal residue" evidence="2">
    <location>
        <position position="134"/>
    </location>
</feature>
<dbReference type="GO" id="GO:0009435">
    <property type="term" value="P:NAD+ biosynthetic process"/>
    <property type="evidence" value="ECO:0007669"/>
    <property type="project" value="TreeGrafter"/>
</dbReference>
<dbReference type="PANTHER" id="PTHR43816:SF1">
    <property type="entry name" value="NICOTINAMIDE PHOSPHORIBOSYLTRANSFERASE"/>
    <property type="match status" value="1"/>
</dbReference>
<dbReference type="EMBL" id="LAZR01035625">
    <property type="protein sequence ID" value="KKL27021.1"/>
    <property type="molecule type" value="Genomic_DNA"/>
</dbReference>
<dbReference type="PANTHER" id="PTHR43816">
    <property type="entry name" value="NICOTINAMIDE PHOSPHORIBOSYLTRANSFERASE"/>
    <property type="match status" value="1"/>
</dbReference>
<dbReference type="AlphaFoldDB" id="A0A0F9EAW5"/>
<evidence type="ECO:0000313" key="2">
    <source>
        <dbReference type="EMBL" id="KKL27021.1"/>
    </source>
</evidence>
<protein>
    <recommendedName>
        <fullName evidence="1">Nicotinamide phosphoribosyltransferase N-terminal domain-containing protein</fullName>
    </recommendedName>
</protein>
<feature type="domain" description="Nicotinamide phosphoribosyltransferase N-terminal" evidence="1">
    <location>
        <begin position="5"/>
        <end position="99"/>
    </location>
</feature>
<dbReference type="Pfam" id="PF18127">
    <property type="entry name" value="NAMPT_N"/>
    <property type="match status" value="1"/>
</dbReference>
<evidence type="ECO:0000259" key="1">
    <source>
        <dbReference type="Pfam" id="PF18127"/>
    </source>
</evidence>
<sequence>MNYDNLILNTDSYKISHYLQYPPGTTNVFSYAESRGGLFPETVFLGLQPFLKKYLTTPVTMQDIDEAEVICNLHGFPDFNREMWEHIVNEHGGLLPLRIRAVREGTVVPTKNVLITIENTDPKCAPLTSYLETA</sequence>
<organism evidence="2">
    <name type="scientific">marine sediment metagenome</name>
    <dbReference type="NCBI Taxonomy" id="412755"/>
    <lineage>
        <taxon>unclassified sequences</taxon>
        <taxon>metagenomes</taxon>
        <taxon>ecological metagenomes</taxon>
    </lineage>
</organism>
<dbReference type="InterPro" id="IPR041529">
    <property type="entry name" value="DUF5598"/>
</dbReference>
<name>A0A0F9EAW5_9ZZZZ</name>
<dbReference type="GO" id="GO:0047280">
    <property type="term" value="F:nicotinamide phosphoribosyltransferase activity"/>
    <property type="evidence" value="ECO:0007669"/>
    <property type="project" value="TreeGrafter"/>
</dbReference>
<dbReference type="InterPro" id="IPR016471">
    <property type="entry name" value="Nicotinamide_PRibTrfase"/>
</dbReference>
<proteinExistence type="predicted"/>
<comment type="caution">
    <text evidence="2">The sequence shown here is derived from an EMBL/GenBank/DDBJ whole genome shotgun (WGS) entry which is preliminary data.</text>
</comment>
<gene>
    <name evidence="2" type="ORF">LCGC14_2389380</name>
</gene>